<dbReference type="EC" id="6.3.4.3" evidence="6"/>
<evidence type="ECO:0000256" key="3">
    <source>
        <dbReference type="ARBA" id="ARBA00022598"/>
    </source>
</evidence>
<dbReference type="UniPathway" id="UPA00193"/>
<dbReference type="SUPFAM" id="SSF52540">
    <property type="entry name" value="P-loop containing nucleoside triphosphate hydrolases"/>
    <property type="match status" value="1"/>
</dbReference>
<reference evidence="7 8" key="1">
    <citation type="submission" date="2020-02" db="EMBL/GenBank/DDBJ databases">
        <authorList>
            <person name="Yang Z."/>
        </authorList>
    </citation>
    <scope>NUCLEOTIDE SEQUENCE [LARGE SCALE GENOMIC DNA]</scope>
    <source>
        <strain evidence="7 8">HX-7-9</strain>
    </source>
</reference>
<keyword evidence="8" id="KW-1185">Reference proteome</keyword>
<dbReference type="InterPro" id="IPR027417">
    <property type="entry name" value="P-loop_NTPase"/>
</dbReference>
<dbReference type="Gene3D" id="3.40.50.300">
    <property type="entry name" value="P-loop containing nucleotide triphosphate hydrolases"/>
    <property type="match status" value="1"/>
</dbReference>
<evidence type="ECO:0000256" key="1">
    <source>
        <dbReference type="ARBA" id="ARBA00004777"/>
    </source>
</evidence>
<keyword evidence="2 6" id="KW-0554">One-carbon metabolism</keyword>
<comment type="pathway">
    <text evidence="1 6">One-carbon metabolism; tetrahydrofolate interconversion.</text>
</comment>
<protein>
    <recommendedName>
        <fullName evidence="6">Formate--tetrahydrofolate ligase</fullName>
        <ecNumber evidence="6">6.3.4.3</ecNumber>
    </recommendedName>
    <alternativeName>
        <fullName evidence="6">Formyltetrahydrofolate synthetase</fullName>
        <shortName evidence="6">FHS</shortName>
        <shortName evidence="6">FTHFS</shortName>
    </alternativeName>
</protein>
<evidence type="ECO:0000313" key="7">
    <source>
        <dbReference type="EMBL" id="NDV13968.1"/>
    </source>
</evidence>
<keyword evidence="5 6" id="KW-0067">ATP-binding</keyword>
<sequence length="548" mass="56615">MLSDTEIARLARPRPIDALAGSLGLTPDEFEPYGRDKAKVGLSAARQARGRLVLVTATSGTPAGSGKTTVSVALADGLARLGQSAALALREPSLGPCFGMKGGATGGGYAQVVPSTSINLHFTGDFHAITSANNLLAALIDNARHHGAVSLKEVLWRRVLDVNDRALRLMVSGLGGPANGVPAETGFDITAASEIMAALCLSDGEADLRARLDRLLLGVRADGSPYTGGELGATGALMALLVDAQKPNLVQTLEGTPAFVHGGPFANIAHGCNSLVATRAALACADWAVTEAGFGSDLGAEKFFNIKCRQAGLAPAACVLVTSLKALRWHGGVELSDAAYGNADALRQGLANLGRHLDNLFAFGQQVVVALNRFAGDADDEIAVVRDYARAKGARFAVCDGYAKGGEGALELAQAVVDAASDTPVAPAYSYPLDAPLEEKLDALCRRVYGGAGVKLSARARTDLTQLKAFGCEQLPVCVAKTPFSFSHDAKLRGAPEGFVLPIERLYANAGAGFVVAMAGSVLRMPGLPRQPQAFNIDVAGGEVHGLA</sequence>
<evidence type="ECO:0000256" key="2">
    <source>
        <dbReference type="ARBA" id="ARBA00022563"/>
    </source>
</evidence>
<accession>A0A6B2KV03</accession>
<dbReference type="PROSITE" id="PS00721">
    <property type="entry name" value="FTHFS_1"/>
    <property type="match status" value="1"/>
</dbReference>
<organism evidence="7 8">
    <name type="scientific">Crenobacter caeni</name>
    <dbReference type="NCBI Taxonomy" id="2705474"/>
    <lineage>
        <taxon>Bacteria</taxon>
        <taxon>Pseudomonadati</taxon>
        <taxon>Pseudomonadota</taxon>
        <taxon>Betaproteobacteria</taxon>
        <taxon>Neisseriales</taxon>
        <taxon>Neisseriaceae</taxon>
        <taxon>Crenobacter</taxon>
    </lineage>
</organism>
<comment type="caution">
    <text evidence="7">The sequence shown here is derived from an EMBL/GenBank/DDBJ whole genome shotgun (WGS) entry which is preliminary data.</text>
</comment>
<dbReference type="AlphaFoldDB" id="A0A6B2KV03"/>
<evidence type="ECO:0000256" key="5">
    <source>
        <dbReference type="ARBA" id="ARBA00022840"/>
    </source>
</evidence>
<evidence type="ECO:0000313" key="8">
    <source>
        <dbReference type="Proteomes" id="UP000482578"/>
    </source>
</evidence>
<comment type="caution">
    <text evidence="6">Lacks conserved residue(s) required for the propagation of feature annotation.</text>
</comment>
<dbReference type="EMBL" id="JAAGAA010000014">
    <property type="protein sequence ID" value="NDV13968.1"/>
    <property type="molecule type" value="Genomic_DNA"/>
</dbReference>
<comment type="similarity">
    <text evidence="6">Belongs to the formate--tetrahydrofolate ligase family.</text>
</comment>
<name>A0A6B2KV03_9NEIS</name>
<keyword evidence="3 6" id="KW-0436">Ligase</keyword>
<dbReference type="Pfam" id="PF01268">
    <property type="entry name" value="FTHFS"/>
    <property type="match status" value="1"/>
</dbReference>
<dbReference type="Gene3D" id="3.30.1510.10">
    <property type="entry name" value="Domain 2, N(10)-formyltetrahydrofolate synthetase"/>
    <property type="match status" value="1"/>
</dbReference>
<gene>
    <name evidence="6" type="primary">fhs</name>
    <name evidence="7" type="ORF">GZH52_14430</name>
</gene>
<dbReference type="NCBIfam" id="NF010030">
    <property type="entry name" value="PRK13505.1"/>
    <property type="match status" value="1"/>
</dbReference>
<dbReference type="InterPro" id="IPR000559">
    <property type="entry name" value="Formate_THF_ligase"/>
</dbReference>
<proteinExistence type="inferred from homology"/>
<dbReference type="GO" id="GO:0004329">
    <property type="term" value="F:formate-tetrahydrofolate ligase activity"/>
    <property type="evidence" value="ECO:0007669"/>
    <property type="project" value="UniProtKB-UniRule"/>
</dbReference>
<dbReference type="GO" id="GO:0035999">
    <property type="term" value="P:tetrahydrofolate interconversion"/>
    <property type="evidence" value="ECO:0007669"/>
    <property type="project" value="UniProtKB-UniRule"/>
</dbReference>
<dbReference type="Proteomes" id="UP000482578">
    <property type="component" value="Unassembled WGS sequence"/>
</dbReference>
<dbReference type="HAMAP" id="MF_01543">
    <property type="entry name" value="FTHFS"/>
    <property type="match status" value="1"/>
</dbReference>
<comment type="catalytic activity">
    <reaction evidence="6">
        <text>(6S)-5,6,7,8-tetrahydrofolate + formate + ATP = (6R)-10-formyltetrahydrofolate + ADP + phosphate</text>
        <dbReference type="Rhea" id="RHEA:20221"/>
        <dbReference type="ChEBI" id="CHEBI:15740"/>
        <dbReference type="ChEBI" id="CHEBI:30616"/>
        <dbReference type="ChEBI" id="CHEBI:43474"/>
        <dbReference type="ChEBI" id="CHEBI:57453"/>
        <dbReference type="ChEBI" id="CHEBI:195366"/>
        <dbReference type="ChEBI" id="CHEBI:456216"/>
        <dbReference type="EC" id="6.3.4.3"/>
    </reaction>
</comment>
<dbReference type="Gene3D" id="3.10.410.10">
    <property type="entry name" value="Formyltetrahydrofolate synthetase, domain 3"/>
    <property type="match status" value="1"/>
</dbReference>
<evidence type="ECO:0000256" key="6">
    <source>
        <dbReference type="HAMAP-Rule" id="MF_01543"/>
    </source>
</evidence>
<dbReference type="GO" id="GO:0005524">
    <property type="term" value="F:ATP binding"/>
    <property type="evidence" value="ECO:0007669"/>
    <property type="project" value="UniProtKB-UniRule"/>
</dbReference>
<evidence type="ECO:0000256" key="4">
    <source>
        <dbReference type="ARBA" id="ARBA00022741"/>
    </source>
</evidence>
<keyword evidence="4 6" id="KW-0547">Nucleotide-binding</keyword>
<dbReference type="InterPro" id="IPR020628">
    <property type="entry name" value="Formate_THF_ligase_CS"/>
</dbReference>